<dbReference type="AlphaFoldDB" id="A0A9Q1MEK7"/>
<dbReference type="OrthoDB" id="185373at2759"/>
<evidence type="ECO:0000256" key="4">
    <source>
        <dbReference type="ARBA" id="ARBA00022475"/>
    </source>
</evidence>
<feature type="repeat" description="PPR" evidence="13">
    <location>
        <begin position="26"/>
        <end position="60"/>
    </location>
</feature>
<dbReference type="InterPro" id="IPR044562">
    <property type="entry name" value="CAR1-11"/>
</dbReference>
<organism evidence="15 16">
    <name type="scientific">Anisodus acutangulus</name>
    <dbReference type="NCBI Taxonomy" id="402998"/>
    <lineage>
        <taxon>Eukaryota</taxon>
        <taxon>Viridiplantae</taxon>
        <taxon>Streptophyta</taxon>
        <taxon>Embryophyta</taxon>
        <taxon>Tracheophyta</taxon>
        <taxon>Spermatophyta</taxon>
        <taxon>Magnoliopsida</taxon>
        <taxon>eudicotyledons</taxon>
        <taxon>Gunneridae</taxon>
        <taxon>Pentapetalae</taxon>
        <taxon>asterids</taxon>
        <taxon>lamiids</taxon>
        <taxon>Solanales</taxon>
        <taxon>Solanaceae</taxon>
        <taxon>Solanoideae</taxon>
        <taxon>Hyoscyameae</taxon>
        <taxon>Anisodus</taxon>
    </lineage>
</organism>
<evidence type="ECO:0000313" key="15">
    <source>
        <dbReference type="EMBL" id="KAJ8558083.1"/>
    </source>
</evidence>
<dbReference type="InterPro" id="IPR000008">
    <property type="entry name" value="C2_dom"/>
</dbReference>
<keyword evidence="6" id="KW-0479">Metal-binding</keyword>
<dbReference type="NCBIfam" id="TIGR00756">
    <property type="entry name" value="PPR"/>
    <property type="match status" value="3"/>
</dbReference>
<dbReference type="SMART" id="SM00239">
    <property type="entry name" value="C2"/>
    <property type="match status" value="1"/>
</dbReference>
<accession>A0A9Q1MEK7</accession>
<name>A0A9Q1MEK7_9SOLA</name>
<evidence type="ECO:0000256" key="13">
    <source>
        <dbReference type="PROSITE-ProRule" id="PRU00708"/>
    </source>
</evidence>
<evidence type="ECO:0000256" key="6">
    <source>
        <dbReference type="ARBA" id="ARBA00022723"/>
    </source>
</evidence>
<dbReference type="GO" id="GO:0009738">
    <property type="term" value="P:abscisic acid-activated signaling pathway"/>
    <property type="evidence" value="ECO:0007669"/>
    <property type="project" value="UniProtKB-KW"/>
</dbReference>
<evidence type="ECO:0000256" key="9">
    <source>
        <dbReference type="ARBA" id="ARBA00023121"/>
    </source>
</evidence>
<evidence type="ECO:0000259" key="14">
    <source>
        <dbReference type="PROSITE" id="PS50004"/>
    </source>
</evidence>
<dbReference type="GO" id="GO:0008289">
    <property type="term" value="F:lipid binding"/>
    <property type="evidence" value="ECO:0007669"/>
    <property type="project" value="UniProtKB-KW"/>
</dbReference>
<comment type="caution">
    <text evidence="15">The sequence shown here is derived from an EMBL/GenBank/DDBJ whole genome shotgun (WGS) entry which is preliminary data.</text>
</comment>
<feature type="domain" description="C2" evidence="14">
    <location>
        <begin position="157"/>
        <end position="272"/>
    </location>
</feature>
<evidence type="ECO:0000256" key="8">
    <source>
        <dbReference type="ARBA" id="ARBA00022837"/>
    </source>
</evidence>
<dbReference type="Proteomes" id="UP001152561">
    <property type="component" value="Unassembled WGS sequence"/>
</dbReference>
<evidence type="ECO:0000256" key="1">
    <source>
        <dbReference type="ARBA" id="ARBA00004123"/>
    </source>
</evidence>
<evidence type="ECO:0000256" key="11">
    <source>
        <dbReference type="ARBA" id="ARBA00023242"/>
    </source>
</evidence>
<keyword evidence="4" id="KW-1003">Cell membrane</keyword>
<keyword evidence="11" id="KW-0539">Nucleus</keyword>
<evidence type="ECO:0000256" key="5">
    <source>
        <dbReference type="ARBA" id="ARBA00022682"/>
    </source>
</evidence>
<comment type="similarity">
    <text evidence="12">Belongs to the plant CAR protein family.</text>
</comment>
<dbReference type="PROSITE" id="PS51375">
    <property type="entry name" value="PPR"/>
    <property type="match status" value="3"/>
</dbReference>
<evidence type="ECO:0000256" key="3">
    <source>
        <dbReference type="ARBA" id="ARBA00022468"/>
    </source>
</evidence>
<dbReference type="PANTHER" id="PTHR45933:SF12">
    <property type="entry name" value="PROTEIN C2-DOMAIN ABA-RELATED 9"/>
    <property type="match status" value="1"/>
</dbReference>
<keyword evidence="5" id="KW-0938">Abscisic acid signaling pathway</keyword>
<evidence type="ECO:0000256" key="12">
    <source>
        <dbReference type="ARBA" id="ARBA00024037"/>
    </source>
</evidence>
<feature type="repeat" description="PPR" evidence="13">
    <location>
        <begin position="96"/>
        <end position="130"/>
    </location>
</feature>
<proteinExistence type="inferred from homology"/>
<keyword evidence="10" id="KW-0472">Membrane</keyword>
<dbReference type="Gene3D" id="2.60.40.150">
    <property type="entry name" value="C2 domain"/>
    <property type="match status" value="1"/>
</dbReference>
<dbReference type="GO" id="GO:0005634">
    <property type="term" value="C:nucleus"/>
    <property type="evidence" value="ECO:0007669"/>
    <property type="project" value="UniProtKB-SubCell"/>
</dbReference>
<dbReference type="EMBL" id="JAJAGQ010000007">
    <property type="protein sequence ID" value="KAJ8558083.1"/>
    <property type="molecule type" value="Genomic_DNA"/>
</dbReference>
<dbReference type="InterPro" id="IPR002885">
    <property type="entry name" value="PPR_rpt"/>
</dbReference>
<dbReference type="Pfam" id="PF13041">
    <property type="entry name" value="PPR_2"/>
    <property type="match status" value="1"/>
</dbReference>
<sequence length="337" mass="38510">MRHGIIGFRGFGNGMDEMEKNGIDPGVITFNTVLDGFYKNKRFNEAEKIWTLMEKKKVIPNVRSYNSRLRGLAEINQVVEGEKLFEEMRKRGVNPDTHSHNAMITGYAKDGNLELAKSWYAKLRENGCRPDLATFSLLIPLACDKDDPGFAYDLCKKCIDLKLNVFMITIQRVVDMVVVRSMIKEAEELVELGQNCSFRYRLAMRNKVKTRVIKENVNPVWNEELSLALYDPTLPITLSVYDKDTFTADDKMGDAKIDIKPYLDAINMGLEGLPDGVKVDRIQPNRDNYLSDESCILWENGKMTQNMLLRLQHVECGEVEIQIELINAQGRRGGLYI</sequence>
<keyword evidence="7" id="KW-0677">Repeat</keyword>
<dbReference type="Pfam" id="PF00168">
    <property type="entry name" value="C2"/>
    <property type="match status" value="1"/>
</dbReference>
<evidence type="ECO:0000256" key="2">
    <source>
        <dbReference type="ARBA" id="ARBA00004236"/>
    </source>
</evidence>
<evidence type="ECO:0000256" key="7">
    <source>
        <dbReference type="ARBA" id="ARBA00022737"/>
    </source>
</evidence>
<gene>
    <name evidence="15" type="ORF">K7X08_004849</name>
</gene>
<protein>
    <recommendedName>
        <fullName evidence="14">C2 domain-containing protein</fullName>
    </recommendedName>
</protein>
<dbReference type="PANTHER" id="PTHR45933">
    <property type="entry name" value="PROTEIN C2-DOMAIN ABA-RELATED 4"/>
    <property type="match status" value="1"/>
</dbReference>
<dbReference type="GO" id="GO:0005096">
    <property type="term" value="F:GTPase activator activity"/>
    <property type="evidence" value="ECO:0007669"/>
    <property type="project" value="UniProtKB-KW"/>
</dbReference>
<dbReference type="InterPro" id="IPR011990">
    <property type="entry name" value="TPR-like_helical_dom_sf"/>
</dbReference>
<dbReference type="PROSITE" id="PS50004">
    <property type="entry name" value="C2"/>
    <property type="match status" value="1"/>
</dbReference>
<evidence type="ECO:0000256" key="10">
    <source>
        <dbReference type="ARBA" id="ARBA00023136"/>
    </source>
</evidence>
<keyword evidence="8" id="KW-0106">Calcium</keyword>
<dbReference type="SUPFAM" id="SSF49562">
    <property type="entry name" value="C2 domain (Calcium/lipid-binding domain, CaLB)"/>
    <property type="match status" value="1"/>
</dbReference>
<keyword evidence="16" id="KW-1185">Reference proteome</keyword>
<dbReference type="Pfam" id="PF13812">
    <property type="entry name" value="PPR_3"/>
    <property type="match status" value="1"/>
</dbReference>
<keyword evidence="9" id="KW-0446">Lipid-binding</keyword>
<dbReference type="InterPro" id="IPR035892">
    <property type="entry name" value="C2_domain_sf"/>
</dbReference>
<comment type="subcellular location">
    <subcellularLocation>
        <location evidence="2">Cell membrane</location>
    </subcellularLocation>
    <subcellularLocation>
        <location evidence="1">Nucleus</location>
    </subcellularLocation>
</comment>
<evidence type="ECO:0000313" key="16">
    <source>
        <dbReference type="Proteomes" id="UP001152561"/>
    </source>
</evidence>
<keyword evidence="3" id="KW-0343">GTPase activation</keyword>
<reference evidence="16" key="1">
    <citation type="journal article" date="2023" name="Proc. Natl. Acad. Sci. U.S.A.">
        <title>Genomic and structural basis for evolution of tropane alkaloid biosynthesis.</title>
        <authorList>
            <person name="Wanga Y.-J."/>
            <person name="Taina T."/>
            <person name="Yua J.-Y."/>
            <person name="Lia J."/>
            <person name="Xua B."/>
            <person name="Chenc J."/>
            <person name="D'Auriad J.C."/>
            <person name="Huanga J.-P."/>
            <person name="Huanga S.-X."/>
        </authorList>
    </citation>
    <scope>NUCLEOTIDE SEQUENCE [LARGE SCALE GENOMIC DNA]</scope>
    <source>
        <strain evidence="16">cv. KIB-2019</strain>
    </source>
</reference>
<feature type="repeat" description="PPR" evidence="13">
    <location>
        <begin position="61"/>
        <end position="95"/>
    </location>
</feature>
<dbReference type="GO" id="GO:0046872">
    <property type="term" value="F:metal ion binding"/>
    <property type="evidence" value="ECO:0007669"/>
    <property type="project" value="UniProtKB-KW"/>
</dbReference>
<dbReference type="Gene3D" id="1.25.40.10">
    <property type="entry name" value="Tetratricopeptide repeat domain"/>
    <property type="match status" value="2"/>
</dbReference>
<dbReference type="GO" id="GO:0005886">
    <property type="term" value="C:plasma membrane"/>
    <property type="evidence" value="ECO:0007669"/>
    <property type="project" value="UniProtKB-SubCell"/>
</dbReference>